<dbReference type="Proteomes" id="UP000037460">
    <property type="component" value="Unassembled WGS sequence"/>
</dbReference>
<accession>A0A0M0J7F0</accession>
<dbReference type="AlphaFoldDB" id="A0A0M0J7F0"/>
<proteinExistence type="predicted"/>
<feature type="compositionally biased region" description="Low complexity" evidence="1">
    <location>
        <begin position="150"/>
        <end position="171"/>
    </location>
</feature>
<name>A0A0M0J7F0_9EUKA</name>
<keyword evidence="3" id="KW-1185">Reference proteome</keyword>
<dbReference type="EMBL" id="JWZX01003293">
    <property type="protein sequence ID" value="KOO22282.1"/>
    <property type="molecule type" value="Genomic_DNA"/>
</dbReference>
<comment type="caution">
    <text evidence="2">The sequence shown here is derived from an EMBL/GenBank/DDBJ whole genome shotgun (WGS) entry which is preliminary data.</text>
</comment>
<gene>
    <name evidence="2" type="ORF">Ctob_005020</name>
</gene>
<evidence type="ECO:0000256" key="1">
    <source>
        <dbReference type="SAM" id="MobiDB-lite"/>
    </source>
</evidence>
<protein>
    <submittedName>
        <fullName evidence="2">Uncharacterized protein</fullName>
    </submittedName>
</protein>
<feature type="region of interest" description="Disordered" evidence="1">
    <location>
        <begin position="150"/>
        <end position="185"/>
    </location>
</feature>
<evidence type="ECO:0000313" key="3">
    <source>
        <dbReference type="Proteomes" id="UP000037460"/>
    </source>
</evidence>
<reference evidence="3" key="1">
    <citation type="journal article" date="2015" name="PLoS Genet.">
        <title>Genome Sequence and Transcriptome Analyses of Chrysochromulina tobin: Metabolic Tools for Enhanced Algal Fitness in the Prominent Order Prymnesiales (Haptophyceae).</title>
        <authorList>
            <person name="Hovde B.T."/>
            <person name="Deodato C.R."/>
            <person name="Hunsperger H.M."/>
            <person name="Ryken S.A."/>
            <person name="Yost W."/>
            <person name="Jha R.K."/>
            <person name="Patterson J."/>
            <person name="Monnat R.J. Jr."/>
            <person name="Barlow S.B."/>
            <person name="Starkenburg S.R."/>
            <person name="Cattolico R.A."/>
        </authorList>
    </citation>
    <scope>NUCLEOTIDE SEQUENCE</scope>
    <source>
        <strain evidence="3">CCMP291</strain>
    </source>
</reference>
<sequence>MDSLRQLKLAREETAELLALPRLDLDLEMKHNGMVVRSPPSFARSVSGFVTPSSFVASSCAQHGAKCVGVQHGAFHSSASSYFQDKAGVSSPTSRGAARAAVARAQANVRQREAILKAAMLTAEGRGTGSSGGVHGQSIKAAFAKFTSSGRSHCSGSSGRSTPSFGSSTPRVTAITNHDNRKHWP</sequence>
<evidence type="ECO:0000313" key="2">
    <source>
        <dbReference type="EMBL" id="KOO22282.1"/>
    </source>
</evidence>
<organism evidence="2 3">
    <name type="scientific">Chrysochromulina tobinii</name>
    <dbReference type="NCBI Taxonomy" id="1460289"/>
    <lineage>
        <taxon>Eukaryota</taxon>
        <taxon>Haptista</taxon>
        <taxon>Haptophyta</taxon>
        <taxon>Prymnesiophyceae</taxon>
        <taxon>Prymnesiales</taxon>
        <taxon>Chrysochromulinaceae</taxon>
        <taxon>Chrysochromulina</taxon>
    </lineage>
</organism>